<evidence type="ECO:0000259" key="2">
    <source>
        <dbReference type="Pfam" id="PF08241"/>
    </source>
</evidence>
<proteinExistence type="predicted"/>
<name>A0A538SFH8_UNCEI</name>
<dbReference type="AlphaFoldDB" id="A0A538SFH8"/>
<keyword evidence="3" id="KW-0808">Transferase</keyword>
<dbReference type="PANTHER" id="PTHR43861:SF1">
    <property type="entry name" value="TRANS-ACONITATE 2-METHYLTRANSFERASE"/>
    <property type="match status" value="1"/>
</dbReference>
<reference evidence="3 4" key="1">
    <citation type="journal article" date="2019" name="Nat. Microbiol.">
        <title>Mediterranean grassland soil C-N compound turnover is dependent on rainfall and depth, and is mediated by genomically divergent microorganisms.</title>
        <authorList>
            <person name="Diamond S."/>
            <person name="Andeer P.F."/>
            <person name="Li Z."/>
            <person name="Crits-Christoph A."/>
            <person name="Burstein D."/>
            <person name="Anantharaman K."/>
            <person name="Lane K.R."/>
            <person name="Thomas B.C."/>
            <person name="Pan C."/>
            <person name="Northen T.R."/>
            <person name="Banfield J.F."/>
        </authorList>
    </citation>
    <scope>NUCLEOTIDE SEQUENCE [LARGE SCALE GENOMIC DNA]</scope>
    <source>
        <strain evidence="3">WS_1</strain>
    </source>
</reference>
<dbReference type="CDD" id="cd02440">
    <property type="entry name" value="AdoMet_MTases"/>
    <property type="match status" value="1"/>
</dbReference>
<dbReference type="GO" id="GO:0008757">
    <property type="term" value="F:S-adenosylmethionine-dependent methyltransferase activity"/>
    <property type="evidence" value="ECO:0007669"/>
    <property type="project" value="InterPro"/>
</dbReference>
<dbReference type="InterPro" id="IPR029063">
    <property type="entry name" value="SAM-dependent_MTases_sf"/>
</dbReference>
<protein>
    <submittedName>
        <fullName evidence="3">Methyltransferase domain-containing protein</fullName>
    </submittedName>
</protein>
<dbReference type="Gene3D" id="3.40.50.150">
    <property type="entry name" value="Vaccinia Virus protein VP39"/>
    <property type="match status" value="1"/>
</dbReference>
<feature type="region of interest" description="Disordered" evidence="1">
    <location>
        <begin position="213"/>
        <end position="271"/>
    </location>
</feature>
<gene>
    <name evidence="3" type="ORF">E6K71_03160</name>
</gene>
<comment type="caution">
    <text evidence="3">The sequence shown here is derived from an EMBL/GenBank/DDBJ whole genome shotgun (WGS) entry which is preliminary data.</text>
</comment>
<dbReference type="Pfam" id="PF08241">
    <property type="entry name" value="Methyltransf_11"/>
    <property type="match status" value="1"/>
</dbReference>
<feature type="domain" description="Methyltransferase type 11" evidence="2">
    <location>
        <begin position="43"/>
        <end position="123"/>
    </location>
</feature>
<dbReference type="GO" id="GO:0032259">
    <property type="term" value="P:methylation"/>
    <property type="evidence" value="ECO:0007669"/>
    <property type="project" value="UniProtKB-KW"/>
</dbReference>
<evidence type="ECO:0000313" key="3">
    <source>
        <dbReference type="EMBL" id="TMQ50132.1"/>
    </source>
</evidence>
<dbReference type="InterPro" id="IPR013216">
    <property type="entry name" value="Methyltransf_11"/>
</dbReference>
<sequence>MVAKAADRTEDLQSVRRNTGSGATLEREVEYQARAGGSETRPIGARVTAVDFSTAQLEHARDLAQSKKVAIHFLEADSQDLSMLDDAIFDVAFSAYALGFVEDIRSALREIGRVLRPGGLFAFSWMSPLYAITEERGLLVTKSYFDRTPIVFKEGNETDVDFHRTYGDWHRALTDAGFVVTDIVEPEPLPRESNFSDVFPLSKIQMIPGTTIWGGANRRGTTHRSGLRGPSLQLTARTPLDRDGRPTRSRRRSRCPAGSPSWARTRTRTTT</sequence>
<keyword evidence="3" id="KW-0489">Methyltransferase</keyword>
<dbReference type="SUPFAM" id="SSF53335">
    <property type="entry name" value="S-adenosyl-L-methionine-dependent methyltransferases"/>
    <property type="match status" value="1"/>
</dbReference>
<feature type="region of interest" description="Disordered" evidence="1">
    <location>
        <begin position="1"/>
        <end position="20"/>
    </location>
</feature>
<accession>A0A538SFH8</accession>
<feature type="compositionally biased region" description="Polar residues" evidence="1">
    <location>
        <begin position="262"/>
        <end position="271"/>
    </location>
</feature>
<organism evidence="3 4">
    <name type="scientific">Eiseniibacteriota bacterium</name>
    <dbReference type="NCBI Taxonomy" id="2212470"/>
    <lineage>
        <taxon>Bacteria</taxon>
        <taxon>Candidatus Eiseniibacteriota</taxon>
    </lineage>
</organism>
<evidence type="ECO:0000256" key="1">
    <source>
        <dbReference type="SAM" id="MobiDB-lite"/>
    </source>
</evidence>
<dbReference type="Proteomes" id="UP000316292">
    <property type="component" value="Unassembled WGS sequence"/>
</dbReference>
<dbReference type="PANTHER" id="PTHR43861">
    <property type="entry name" value="TRANS-ACONITATE 2-METHYLTRANSFERASE-RELATED"/>
    <property type="match status" value="1"/>
</dbReference>
<evidence type="ECO:0000313" key="4">
    <source>
        <dbReference type="Proteomes" id="UP000316292"/>
    </source>
</evidence>
<feature type="compositionally biased region" description="Basic and acidic residues" evidence="1">
    <location>
        <begin position="1"/>
        <end position="14"/>
    </location>
</feature>
<dbReference type="EMBL" id="VBOR01000042">
    <property type="protein sequence ID" value="TMQ50132.1"/>
    <property type="molecule type" value="Genomic_DNA"/>
</dbReference>